<organism evidence="1 2">
    <name type="scientific">Catharanthus roseus</name>
    <name type="common">Madagascar periwinkle</name>
    <name type="synonym">Vinca rosea</name>
    <dbReference type="NCBI Taxonomy" id="4058"/>
    <lineage>
        <taxon>Eukaryota</taxon>
        <taxon>Viridiplantae</taxon>
        <taxon>Streptophyta</taxon>
        <taxon>Embryophyta</taxon>
        <taxon>Tracheophyta</taxon>
        <taxon>Spermatophyta</taxon>
        <taxon>Magnoliopsida</taxon>
        <taxon>eudicotyledons</taxon>
        <taxon>Gunneridae</taxon>
        <taxon>Pentapetalae</taxon>
        <taxon>asterids</taxon>
        <taxon>lamiids</taxon>
        <taxon>Gentianales</taxon>
        <taxon>Apocynaceae</taxon>
        <taxon>Rauvolfioideae</taxon>
        <taxon>Vinceae</taxon>
        <taxon>Catharanthinae</taxon>
        <taxon>Catharanthus</taxon>
    </lineage>
</organism>
<dbReference type="Proteomes" id="UP001060085">
    <property type="component" value="Linkage Group LG01"/>
</dbReference>
<protein>
    <submittedName>
        <fullName evidence="1">Uncharacterized protein</fullName>
    </submittedName>
</protein>
<dbReference type="EMBL" id="CM044701">
    <property type="protein sequence ID" value="KAI5680241.1"/>
    <property type="molecule type" value="Genomic_DNA"/>
</dbReference>
<sequence length="208" mass="22149">MAFTAAHCRSSLGSLSSTWCTIICKHCNRSGPLYSRSSRDHGTPPGRSSRGEWRGRSHPSSGRGTARQQQQLTQRGRSVDAWANSATTDQRGGTPIVAGPRANSPARCSPIRQREEEPATKTALLQAVDSPGPVSRAAHHDRSSTHSPAASIPFDSESQHAQPSTHGPADSLPTDSTTQRLNPSDRTSVFVLPSQDHTTGPIADPSNS</sequence>
<proteinExistence type="predicted"/>
<evidence type="ECO:0000313" key="1">
    <source>
        <dbReference type="EMBL" id="KAI5680241.1"/>
    </source>
</evidence>
<accession>A0ACC0C5P5</accession>
<keyword evidence="2" id="KW-1185">Reference proteome</keyword>
<evidence type="ECO:0000313" key="2">
    <source>
        <dbReference type="Proteomes" id="UP001060085"/>
    </source>
</evidence>
<gene>
    <name evidence="1" type="ORF">M9H77_01468</name>
</gene>
<reference evidence="2" key="1">
    <citation type="journal article" date="2023" name="Nat. Plants">
        <title>Single-cell RNA sequencing provides a high-resolution roadmap for understanding the multicellular compartmentation of specialized metabolism.</title>
        <authorList>
            <person name="Sun S."/>
            <person name="Shen X."/>
            <person name="Li Y."/>
            <person name="Li Y."/>
            <person name="Wang S."/>
            <person name="Li R."/>
            <person name="Zhang H."/>
            <person name="Shen G."/>
            <person name="Guo B."/>
            <person name="Wei J."/>
            <person name="Xu J."/>
            <person name="St-Pierre B."/>
            <person name="Chen S."/>
            <person name="Sun C."/>
        </authorList>
    </citation>
    <scope>NUCLEOTIDE SEQUENCE [LARGE SCALE GENOMIC DNA]</scope>
</reference>
<name>A0ACC0C5P5_CATRO</name>
<comment type="caution">
    <text evidence="1">The sequence shown here is derived from an EMBL/GenBank/DDBJ whole genome shotgun (WGS) entry which is preliminary data.</text>
</comment>